<keyword evidence="2" id="KW-1185">Reference proteome</keyword>
<reference evidence="1 2" key="1">
    <citation type="submission" date="2016-11" db="EMBL/GenBank/DDBJ databases">
        <authorList>
            <person name="Jaros S."/>
            <person name="Januszkiewicz K."/>
            <person name="Wedrychowicz H."/>
        </authorList>
    </citation>
    <scope>NUCLEOTIDE SEQUENCE [LARGE SCALE GENOMIC DNA]</scope>
    <source>
        <strain evidence="1 2">DSM 21074</strain>
    </source>
</reference>
<protein>
    <submittedName>
        <fullName evidence="1">Uncharacterized protein</fullName>
    </submittedName>
</protein>
<proteinExistence type="predicted"/>
<dbReference type="OrthoDB" id="884075at2"/>
<dbReference type="RefSeq" id="WP_143164218.1">
    <property type="nucleotide sequence ID" value="NZ_FQYN01000008.1"/>
</dbReference>
<gene>
    <name evidence="1" type="ORF">SAMN02745146_3515</name>
</gene>
<evidence type="ECO:0000313" key="1">
    <source>
        <dbReference type="EMBL" id="SHJ60831.1"/>
    </source>
</evidence>
<dbReference type="SUPFAM" id="SSF47413">
    <property type="entry name" value="lambda repressor-like DNA-binding domains"/>
    <property type="match status" value="1"/>
</dbReference>
<dbReference type="Proteomes" id="UP000184418">
    <property type="component" value="Unassembled WGS sequence"/>
</dbReference>
<dbReference type="AlphaFoldDB" id="A0A1M6KPL3"/>
<organism evidence="1 2">
    <name type="scientific">Hymenobacter daecheongensis DSM 21074</name>
    <dbReference type="NCBI Taxonomy" id="1121955"/>
    <lineage>
        <taxon>Bacteria</taxon>
        <taxon>Pseudomonadati</taxon>
        <taxon>Bacteroidota</taxon>
        <taxon>Cytophagia</taxon>
        <taxon>Cytophagales</taxon>
        <taxon>Hymenobacteraceae</taxon>
        <taxon>Hymenobacter</taxon>
    </lineage>
</organism>
<name>A0A1M6KPL3_9BACT</name>
<sequence length="194" mass="21392">MDTRDLRTHFGLSQEMMAEWLGVARSSLALTERGYQSTAPATGVQQARLELAAKGLVYDGAGGTFPAPPPLPEPSPDAEELGFHLRICQGRILGLELQLETLRRRATPYAARLAAAPALRAYPGPVENPEDEQNWLTLFEREARKQLRTTCGATAKRLLEARLAGLRCEAELLAEGLEESMLPLDTVERLQEEK</sequence>
<dbReference type="EMBL" id="FQYN01000008">
    <property type="protein sequence ID" value="SHJ60831.1"/>
    <property type="molecule type" value="Genomic_DNA"/>
</dbReference>
<dbReference type="InterPro" id="IPR010982">
    <property type="entry name" value="Lambda_DNA-bd_dom_sf"/>
</dbReference>
<dbReference type="GO" id="GO:0003677">
    <property type="term" value="F:DNA binding"/>
    <property type="evidence" value="ECO:0007669"/>
    <property type="project" value="InterPro"/>
</dbReference>
<evidence type="ECO:0000313" key="2">
    <source>
        <dbReference type="Proteomes" id="UP000184418"/>
    </source>
</evidence>
<dbReference type="STRING" id="1121955.SAMN02745146_3515"/>
<accession>A0A1M6KPL3</accession>